<dbReference type="GO" id="GO:0004252">
    <property type="term" value="F:serine-type endopeptidase activity"/>
    <property type="evidence" value="ECO:0007669"/>
    <property type="project" value="TreeGrafter"/>
</dbReference>
<keyword evidence="6" id="KW-0325">Glycoprotein</keyword>
<evidence type="ECO:0000256" key="3">
    <source>
        <dbReference type="ARBA" id="ARBA00022729"/>
    </source>
</evidence>
<dbReference type="Gene3D" id="3.10.250.10">
    <property type="entry name" value="SRCR-like domain"/>
    <property type="match status" value="2"/>
</dbReference>
<evidence type="ECO:0000256" key="8">
    <source>
        <dbReference type="SAM" id="MobiDB-lite"/>
    </source>
</evidence>
<keyword evidence="11" id="KW-1185">Reference proteome</keyword>
<keyword evidence="5 7" id="KW-1015">Disulfide bond</keyword>
<feature type="domain" description="SRCR" evidence="9">
    <location>
        <begin position="87"/>
        <end position="187"/>
    </location>
</feature>
<evidence type="ECO:0000313" key="10">
    <source>
        <dbReference type="Ensembl" id="ENSPKIP00000038147.1"/>
    </source>
</evidence>
<dbReference type="PANTHER" id="PTHR48071:SF15">
    <property type="entry name" value="SRCR DOMAIN-CONTAINING PROTEIN"/>
    <property type="match status" value="1"/>
</dbReference>
<dbReference type="AlphaFoldDB" id="A0A3B3T4U3"/>
<feature type="disulfide bond" evidence="7">
    <location>
        <begin position="112"/>
        <end position="176"/>
    </location>
</feature>
<evidence type="ECO:0000313" key="11">
    <source>
        <dbReference type="Proteomes" id="UP000261540"/>
    </source>
</evidence>
<comment type="subcellular location">
    <subcellularLocation>
        <location evidence="1">Secreted</location>
    </subcellularLocation>
</comment>
<reference evidence="10" key="2">
    <citation type="submission" date="2025-09" db="UniProtKB">
        <authorList>
            <consortium name="Ensembl"/>
        </authorList>
    </citation>
    <scope>IDENTIFICATION</scope>
</reference>
<evidence type="ECO:0000256" key="2">
    <source>
        <dbReference type="ARBA" id="ARBA00022525"/>
    </source>
</evidence>
<dbReference type="SMART" id="SM00202">
    <property type="entry name" value="SR"/>
    <property type="match status" value="2"/>
</dbReference>
<dbReference type="InterPro" id="IPR001190">
    <property type="entry name" value="SRCR"/>
</dbReference>
<dbReference type="InterPro" id="IPR036772">
    <property type="entry name" value="SRCR-like_dom_sf"/>
</dbReference>
<feature type="region of interest" description="Disordered" evidence="8">
    <location>
        <begin position="1"/>
        <end position="24"/>
    </location>
</feature>
<evidence type="ECO:0000256" key="1">
    <source>
        <dbReference type="ARBA" id="ARBA00004613"/>
    </source>
</evidence>
<dbReference type="PROSITE" id="PS00420">
    <property type="entry name" value="SRCR_1"/>
    <property type="match status" value="1"/>
</dbReference>
<evidence type="ECO:0000256" key="7">
    <source>
        <dbReference type="PROSITE-ProRule" id="PRU00196"/>
    </source>
</evidence>
<proteinExistence type="predicted"/>
<evidence type="ECO:0000256" key="5">
    <source>
        <dbReference type="ARBA" id="ARBA00023157"/>
    </source>
</evidence>
<evidence type="ECO:0000259" key="9">
    <source>
        <dbReference type="PROSITE" id="PS50287"/>
    </source>
</evidence>
<keyword evidence="4" id="KW-0677">Repeat</keyword>
<evidence type="ECO:0000256" key="4">
    <source>
        <dbReference type="ARBA" id="ARBA00022737"/>
    </source>
</evidence>
<protein>
    <recommendedName>
        <fullName evidence="9">SRCR domain-containing protein</fullName>
    </recommendedName>
</protein>
<keyword evidence="2" id="KW-0964">Secreted</keyword>
<name>A0A3B3T4U3_9TELE</name>
<reference evidence="10" key="1">
    <citation type="submission" date="2025-08" db="UniProtKB">
        <authorList>
            <consortium name="Ensembl"/>
        </authorList>
    </citation>
    <scope>IDENTIFICATION</scope>
</reference>
<feature type="disulfide bond" evidence="7">
    <location>
        <begin position="125"/>
        <end position="186"/>
    </location>
</feature>
<dbReference type="Pfam" id="PF00530">
    <property type="entry name" value="SRCR"/>
    <property type="match status" value="2"/>
</dbReference>
<feature type="disulfide bond" evidence="7">
    <location>
        <begin position="261"/>
        <end position="271"/>
    </location>
</feature>
<dbReference type="Ensembl" id="ENSPKIT00000019136.1">
    <property type="protein sequence ID" value="ENSPKIP00000038147.1"/>
    <property type="gene ID" value="ENSPKIG00000016004.1"/>
</dbReference>
<dbReference type="Proteomes" id="UP000261540">
    <property type="component" value="Unplaced"/>
</dbReference>
<comment type="caution">
    <text evidence="7">Lacks conserved residue(s) required for the propagation of feature annotation.</text>
</comment>
<accession>A0A3B3T4U3</accession>
<dbReference type="GO" id="GO:0005615">
    <property type="term" value="C:extracellular space"/>
    <property type="evidence" value="ECO:0007669"/>
    <property type="project" value="TreeGrafter"/>
</dbReference>
<dbReference type="PRINTS" id="PR00258">
    <property type="entry name" value="SPERACTRCPTR"/>
</dbReference>
<feature type="disulfide bond" evidence="7">
    <location>
        <begin position="217"/>
        <end position="281"/>
    </location>
</feature>
<dbReference type="SUPFAM" id="SSF56487">
    <property type="entry name" value="SRCR-like"/>
    <property type="match status" value="2"/>
</dbReference>
<dbReference type="PANTHER" id="PTHR48071">
    <property type="entry name" value="SRCR DOMAIN-CONTAINING PROTEIN"/>
    <property type="match status" value="1"/>
</dbReference>
<evidence type="ECO:0000256" key="6">
    <source>
        <dbReference type="ARBA" id="ARBA00023180"/>
    </source>
</evidence>
<feature type="domain" description="SRCR" evidence="9">
    <location>
        <begin position="192"/>
        <end position="293"/>
    </location>
</feature>
<organism evidence="10 11">
    <name type="scientific">Paramormyrops kingsleyae</name>
    <dbReference type="NCBI Taxonomy" id="1676925"/>
    <lineage>
        <taxon>Eukaryota</taxon>
        <taxon>Metazoa</taxon>
        <taxon>Chordata</taxon>
        <taxon>Craniata</taxon>
        <taxon>Vertebrata</taxon>
        <taxon>Euteleostomi</taxon>
        <taxon>Actinopterygii</taxon>
        <taxon>Neopterygii</taxon>
        <taxon>Teleostei</taxon>
        <taxon>Osteoglossocephala</taxon>
        <taxon>Osteoglossomorpha</taxon>
        <taxon>Osteoglossiformes</taxon>
        <taxon>Mormyridae</taxon>
        <taxon>Paramormyrops</taxon>
    </lineage>
</organism>
<sequence>MPTTADPRPHTPEAPPTEHLGEPGCKPFLSPQNTCRLDRQIPRPPLVPLQGYKAGPVFHGEPHCSSCIRDSTTDLTLLSILCIKSAFQFQFGSGECSGRVELWHNGSWGTVCDDSWDLRDAQVVCRRLGCGTALEAHGNSAFGQGTGTIWLNEVNCRGDELHLWDCPHSLQEQRNCSHKEDAGVTCAESQRVRLQGSEKPCTGRVEVFYNGSWGVVCSQKWTKANEKVVCNMLRCGSPQNYTKGRSYSDLPNKMWMNNVECFGNETNLWNCVFPGWGISACSHTSDHVNVECSGSKVLPN</sequence>
<dbReference type="GeneTree" id="ENSGT00940000164042"/>
<dbReference type="GO" id="GO:0005886">
    <property type="term" value="C:plasma membrane"/>
    <property type="evidence" value="ECO:0007669"/>
    <property type="project" value="TreeGrafter"/>
</dbReference>
<dbReference type="PROSITE" id="PS50287">
    <property type="entry name" value="SRCR_2"/>
    <property type="match status" value="2"/>
</dbReference>
<dbReference type="GO" id="GO:0031638">
    <property type="term" value="P:zymogen activation"/>
    <property type="evidence" value="ECO:0007669"/>
    <property type="project" value="TreeGrafter"/>
</dbReference>
<keyword evidence="3" id="KW-0732">Signal</keyword>
<feature type="disulfide bond" evidence="7">
    <location>
        <begin position="156"/>
        <end position="166"/>
    </location>
</feature>